<keyword evidence="10" id="KW-0238">DNA-binding</keyword>
<keyword evidence="7" id="KW-0159">Chromosome partition</keyword>
<keyword evidence="6" id="KW-0547">Nucleotide-binding</keyword>
<evidence type="ECO:0000256" key="1">
    <source>
        <dbReference type="ARBA" id="ARBA00004651"/>
    </source>
</evidence>
<accession>B3T0P9</accession>
<dbReference type="GO" id="GO:0051301">
    <property type="term" value="P:cell division"/>
    <property type="evidence" value="ECO:0007669"/>
    <property type="project" value="UniProtKB-KW"/>
</dbReference>
<dbReference type="CDD" id="cd01127">
    <property type="entry name" value="TrwB_TraG_TraD_VirD4"/>
    <property type="match status" value="1"/>
</dbReference>
<dbReference type="GO" id="GO:0007059">
    <property type="term" value="P:chromosome segregation"/>
    <property type="evidence" value="ECO:0007669"/>
    <property type="project" value="UniProtKB-KW"/>
</dbReference>
<dbReference type="PROSITE" id="PS50901">
    <property type="entry name" value="FTSK"/>
    <property type="match status" value="1"/>
</dbReference>
<dbReference type="InterPro" id="IPR036390">
    <property type="entry name" value="WH_DNA-bd_sf"/>
</dbReference>
<evidence type="ECO:0000259" key="15">
    <source>
        <dbReference type="PROSITE" id="PS50901"/>
    </source>
</evidence>
<dbReference type="InterPro" id="IPR025199">
    <property type="entry name" value="FtsK_4TM"/>
</dbReference>
<dbReference type="Pfam" id="PF17854">
    <property type="entry name" value="FtsK_alpha"/>
    <property type="match status" value="1"/>
</dbReference>
<evidence type="ECO:0000256" key="4">
    <source>
        <dbReference type="ARBA" id="ARBA00022618"/>
    </source>
</evidence>
<dbReference type="Pfam" id="PF13491">
    <property type="entry name" value="FtsK_4TM"/>
    <property type="match status" value="1"/>
</dbReference>
<evidence type="ECO:0000256" key="6">
    <source>
        <dbReference type="ARBA" id="ARBA00022741"/>
    </source>
</evidence>
<keyword evidence="4" id="KW-0132">Cell division</keyword>
<evidence type="ECO:0000256" key="2">
    <source>
        <dbReference type="ARBA" id="ARBA00006474"/>
    </source>
</evidence>
<dbReference type="Gene3D" id="3.40.50.300">
    <property type="entry name" value="P-loop containing nucleotide triphosphate hydrolases"/>
    <property type="match status" value="1"/>
</dbReference>
<feature type="compositionally biased region" description="Basic and acidic residues" evidence="13">
    <location>
        <begin position="200"/>
        <end position="210"/>
    </location>
</feature>
<evidence type="ECO:0000256" key="10">
    <source>
        <dbReference type="ARBA" id="ARBA00023125"/>
    </source>
</evidence>
<dbReference type="Pfam" id="PF01580">
    <property type="entry name" value="FtsK_SpoIIIE"/>
    <property type="match status" value="1"/>
</dbReference>
<feature type="transmembrane region" description="Helical" evidence="14">
    <location>
        <begin position="38"/>
        <end position="63"/>
    </location>
</feature>
<dbReference type="Pfam" id="PF09397">
    <property type="entry name" value="FtsK_gamma"/>
    <property type="match status" value="1"/>
</dbReference>
<dbReference type="SMART" id="SM00843">
    <property type="entry name" value="Ftsk_gamma"/>
    <property type="match status" value="1"/>
</dbReference>
<dbReference type="Gene3D" id="3.30.980.40">
    <property type="match status" value="1"/>
</dbReference>
<evidence type="ECO:0000256" key="11">
    <source>
        <dbReference type="ARBA" id="ARBA00023136"/>
    </source>
</evidence>
<feature type="transmembrane region" description="Helical" evidence="14">
    <location>
        <begin position="83"/>
        <end position="103"/>
    </location>
</feature>
<dbReference type="InterPro" id="IPR018541">
    <property type="entry name" value="Ftsk_gamma"/>
</dbReference>
<feature type="domain" description="FtsK" evidence="15">
    <location>
        <begin position="383"/>
        <end position="600"/>
    </location>
</feature>
<comment type="subcellular location">
    <subcellularLocation>
        <location evidence="1">Cell membrane</location>
        <topology evidence="1">Multi-pass membrane protein</topology>
    </subcellularLocation>
</comment>
<proteinExistence type="inferred from homology"/>
<dbReference type="Gene3D" id="1.10.10.10">
    <property type="entry name" value="Winged helix-like DNA-binding domain superfamily/Winged helix DNA-binding domain"/>
    <property type="match status" value="1"/>
</dbReference>
<gene>
    <name evidence="16" type="ORF">ALOHA_HF4000006O13ctg1g4</name>
</gene>
<keyword evidence="11 14" id="KW-0472">Membrane</keyword>
<reference evidence="16" key="1">
    <citation type="journal article" date="2008" name="ISME J.">
        <title>Genomic patterns of recombination, clonal divergence and environment in marine microbial populations.</title>
        <authorList>
            <person name="Konstantinidis K.T."/>
            <person name="Delong E.F."/>
        </authorList>
    </citation>
    <scope>NUCLEOTIDE SEQUENCE</scope>
</reference>
<dbReference type="EMBL" id="EU016568">
    <property type="protein sequence ID" value="ABZ06158.1"/>
    <property type="molecule type" value="Genomic_DNA"/>
</dbReference>
<dbReference type="PANTHER" id="PTHR22683">
    <property type="entry name" value="SPORULATION PROTEIN RELATED"/>
    <property type="match status" value="1"/>
</dbReference>
<keyword evidence="9 14" id="KW-1133">Transmembrane helix</keyword>
<dbReference type="InterPro" id="IPR002543">
    <property type="entry name" value="FtsK_dom"/>
</dbReference>
<dbReference type="SUPFAM" id="SSF52540">
    <property type="entry name" value="P-loop containing nucleoside triphosphate hydrolases"/>
    <property type="match status" value="1"/>
</dbReference>
<dbReference type="GO" id="GO:0003677">
    <property type="term" value="F:DNA binding"/>
    <property type="evidence" value="ECO:0007669"/>
    <property type="project" value="UniProtKB-KW"/>
</dbReference>
<dbReference type="AlphaFoldDB" id="B3T0P9"/>
<dbReference type="InterPro" id="IPR027417">
    <property type="entry name" value="P-loop_NTPase"/>
</dbReference>
<dbReference type="InterPro" id="IPR050206">
    <property type="entry name" value="FtsK/SpoIIIE/SftA"/>
</dbReference>
<evidence type="ECO:0000256" key="8">
    <source>
        <dbReference type="ARBA" id="ARBA00022840"/>
    </source>
</evidence>
<keyword evidence="5 14" id="KW-0812">Transmembrane</keyword>
<keyword evidence="12" id="KW-0131">Cell cycle</keyword>
<evidence type="ECO:0000313" key="16">
    <source>
        <dbReference type="EMBL" id="ABZ06158.1"/>
    </source>
</evidence>
<dbReference type="GO" id="GO:0005886">
    <property type="term" value="C:plasma membrane"/>
    <property type="evidence" value="ECO:0007669"/>
    <property type="project" value="UniProtKB-SubCell"/>
</dbReference>
<evidence type="ECO:0000256" key="5">
    <source>
        <dbReference type="ARBA" id="ARBA00022692"/>
    </source>
</evidence>
<organism evidence="16">
    <name type="scientific">uncultured marine microorganism HF4000_006O13</name>
    <dbReference type="NCBI Taxonomy" id="455509"/>
    <lineage>
        <taxon>unclassified sequences</taxon>
        <taxon>environmental samples</taxon>
    </lineage>
</organism>
<comment type="similarity">
    <text evidence="2">Belongs to the FtsK/SpoIIIE/SftA family.</text>
</comment>
<evidence type="ECO:0000256" key="9">
    <source>
        <dbReference type="ARBA" id="ARBA00022989"/>
    </source>
</evidence>
<protein>
    <submittedName>
        <fullName evidence="16">Putative FtsK/SpoIIIE family protein</fullName>
    </submittedName>
</protein>
<evidence type="ECO:0000256" key="3">
    <source>
        <dbReference type="ARBA" id="ARBA00022475"/>
    </source>
</evidence>
<dbReference type="InterPro" id="IPR036388">
    <property type="entry name" value="WH-like_DNA-bd_sf"/>
</dbReference>
<keyword evidence="8" id="KW-0067">ATP-binding</keyword>
<feature type="transmembrane region" description="Helical" evidence="14">
    <location>
        <begin position="131"/>
        <end position="154"/>
    </location>
</feature>
<evidence type="ECO:0000256" key="7">
    <source>
        <dbReference type="ARBA" id="ARBA00022829"/>
    </source>
</evidence>
<name>B3T0P9_9ZZZZ</name>
<dbReference type="SUPFAM" id="SSF46785">
    <property type="entry name" value="Winged helix' DNA-binding domain"/>
    <property type="match status" value="1"/>
</dbReference>
<feature type="region of interest" description="Disordered" evidence="13">
    <location>
        <begin position="200"/>
        <end position="220"/>
    </location>
</feature>
<evidence type="ECO:0000256" key="13">
    <source>
        <dbReference type="SAM" id="MobiDB-lite"/>
    </source>
</evidence>
<sequence length="749" mass="82263">MALILLIALITFDAADPGYKNIKSVGEVNNYLGVVGAFFSSFVIYLFGLASYFFPVFFLVYGLNLIDRKDHPRSDVQSVAIKFLAFLFVLLSTCCLSSMHISVSWMPQDSGAGGIIGLEINRLLSQGLGEIGTTLLSAAIWIIFMPIFVGFSWVKLVRLTGKAVINCVTIFGQYSVRIFGSLRELISSFGEKNTIKQKERLEETKQESPKKVSKIGPESDKKVKEIEEGKKAIKERQAKLFQSRSNDELPDLNLLDKASDEKIGNSKESMEAMSRLLELKLKDFGIIANVEEVLPGPIVTRFEIKPAPGVKVSQISNLSKDLARSLSVSSVRIVEVIEGKSVIGIEIPNEKRELVVLGEILRSKMFEDMKSPLSIALGKDIAGNPVFADLEEMPHLLIAGTTGSGKSVGINAIVLSLLYKSTPKEVRLIMIDPKMLELSVYAGIPHLLCPVVTDMKAAANALRWCVMEMDRRYRLMASFKVRNLNGLNKKISESIEAGNPVTDPLFDLETKIQSGENLIAPDLEPLPKIVVIVDELADMMLTVGKKVEHLITRLAAKARASGIYMIIATQRPSVDVITGLIKANIPCRIAYQCSAKVDSRTILDQMGAESLLGNGDMLFIPPGTSTPIRIHGAFVSDEEVRRVSEYLQSTSEPIFIDEVTSGEIDGFPWVDPKGVTGGSTDSESDPLYDEAVQLVTESRNASISSVQRRLRIGYNRAARLVEQMEDVGIVSPLESNGRREVLAPPPPED</sequence>
<dbReference type="InterPro" id="IPR041027">
    <property type="entry name" value="FtsK_alpha"/>
</dbReference>
<keyword evidence="3" id="KW-1003">Cell membrane</keyword>
<evidence type="ECO:0000256" key="12">
    <source>
        <dbReference type="ARBA" id="ARBA00023306"/>
    </source>
</evidence>
<dbReference type="GO" id="GO:0005524">
    <property type="term" value="F:ATP binding"/>
    <property type="evidence" value="ECO:0007669"/>
    <property type="project" value="UniProtKB-KW"/>
</dbReference>
<dbReference type="PANTHER" id="PTHR22683:SF41">
    <property type="entry name" value="DNA TRANSLOCASE FTSK"/>
    <property type="match status" value="1"/>
</dbReference>
<evidence type="ECO:0000256" key="14">
    <source>
        <dbReference type="SAM" id="Phobius"/>
    </source>
</evidence>